<dbReference type="PANTHER" id="PTHR24960">
    <property type="entry name" value="PHOTOSYSTEM I IRON-SULFUR CENTER-RELATED"/>
    <property type="match status" value="1"/>
</dbReference>
<sequence length="457" mass="48374">MNASERYGSDRPIKVDILFAEDRCMHRKSVFARCDSCVSACPSHAIHREGEASVPRFDAALCLHCGTCLSACPFEAFRATNFSERRALKRMGGQGPVRVRCWLPHGELSALASPTDTYQMAVCLAALTPAALFSMACERECTLVTDRCEACALYRTVGPVLRGNMERARALLGDWYRAENLIDSGGIAFSGGEVAAEPPAPAEVAAAEPPAPAEPPAAEVAAATTAGASASASAGPSPRFAVPATGAERDAGAEAGVSRDGERGTSGFRSSARALFRRVMAAKDEAVDGPEGVGSPSRSVKRHAIGWRLHLERYWRDEAARTDGGTYQWPVQQVDDRRCAGCGTCAQMCPTGAIQLTAEDGALVYRFNAGLCSECELCLRSCAQRAIRRGARAAADPFEAREAYRQPIAPCRRCGDLAPARSQVDGLCRPCALETGAASWAPAGEPPSPSDEGTACP</sequence>
<dbReference type="Proteomes" id="UP000308978">
    <property type="component" value="Unassembled WGS sequence"/>
</dbReference>
<evidence type="ECO:0000259" key="7">
    <source>
        <dbReference type="PROSITE" id="PS51379"/>
    </source>
</evidence>
<keyword evidence="2" id="KW-0004">4Fe-4S</keyword>
<evidence type="ECO:0000256" key="4">
    <source>
        <dbReference type="ARBA" id="ARBA00023004"/>
    </source>
</evidence>
<evidence type="ECO:0000313" key="8">
    <source>
        <dbReference type="EMBL" id="THG36348.1"/>
    </source>
</evidence>
<dbReference type="InterPro" id="IPR017896">
    <property type="entry name" value="4Fe4S_Fe-S-bd"/>
</dbReference>
<evidence type="ECO:0000256" key="1">
    <source>
        <dbReference type="ARBA" id="ARBA00001966"/>
    </source>
</evidence>
<dbReference type="EMBL" id="SSTJ01000017">
    <property type="protein sequence ID" value="THG36348.1"/>
    <property type="molecule type" value="Genomic_DNA"/>
</dbReference>
<evidence type="ECO:0000256" key="3">
    <source>
        <dbReference type="ARBA" id="ARBA00022723"/>
    </source>
</evidence>
<dbReference type="SUPFAM" id="SSF54862">
    <property type="entry name" value="4Fe-4S ferredoxins"/>
    <property type="match status" value="2"/>
</dbReference>
<evidence type="ECO:0000256" key="5">
    <source>
        <dbReference type="ARBA" id="ARBA00023014"/>
    </source>
</evidence>
<dbReference type="Gene3D" id="3.30.70.20">
    <property type="match status" value="2"/>
</dbReference>
<evidence type="ECO:0000313" key="9">
    <source>
        <dbReference type="Proteomes" id="UP000308978"/>
    </source>
</evidence>
<reference evidence="8 9" key="1">
    <citation type="submission" date="2019-04" db="EMBL/GenBank/DDBJ databases">
        <title>Microbes associate with the intestines of laboratory mice.</title>
        <authorList>
            <person name="Navarre W."/>
            <person name="Wong E."/>
            <person name="Huang K.C."/>
            <person name="Tropini C."/>
            <person name="Ng K."/>
            <person name="Yu B."/>
        </authorList>
    </citation>
    <scope>NUCLEOTIDE SEQUENCE [LARGE SCALE GENOMIC DNA]</scope>
    <source>
        <strain evidence="8 9">NM80_B27</strain>
    </source>
</reference>
<dbReference type="AlphaFoldDB" id="A0A4S4G0R1"/>
<comment type="cofactor">
    <cofactor evidence="1">
        <name>[4Fe-4S] cluster</name>
        <dbReference type="ChEBI" id="CHEBI:49883"/>
    </cofactor>
</comment>
<protein>
    <submittedName>
        <fullName evidence="8">4Fe-4S dicluster domain-containing protein</fullName>
    </submittedName>
</protein>
<evidence type="ECO:0000256" key="2">
    <source>
        <dbReference type="ARBA" id="ARBA00022485"/>
    </source>
</evidence>
<dbReference type="RefSeq" id="WP_136435699.1">
    <property type="nucleotide sequence ID" value="NZ_SSTJ01000017.1"/>
</dbReference>
<keyword evidence="3" id="KW-0479">Metal-binding</keyword>
<proteinExistence type="predicted"/>
<dbReference type="GO" id="GO:0046872">
    <property type="term" value="F:metal ion binding"/>
    <property type="evidence" value="ECO:0007669"/>
    <property type="project" value="UniProtKB-KW"/>
</dbReference>
<dbReference type="Pfam" id="PF12838">
    <property type="entry name" value="Fer4_7"/>
    <property type="match status" value="1"/>
</dbReference>
<dbReference type="PROSITE" id="PS00198">
    <property type="entry name" value="4FE4S_FER_1"/>
    <property type="match status" value="2"/>
</dbReference>
<evidence type="ECO:0000256" key="6">
    <source>
        <dbReference type="SAM" id="MobiDB-lite"/>
    </source>
</evidence>
<dbReference type="Pfam" id="PF00037">
    <property type="entry name" value="Fer4"/>
    <property type="match status" value="1"/>
</dbReference>
<feature type="compositionally biased region" description="Basic and acidic residues" evidence="6">
    <location>
        <begin position="247"/>
        <end position="263"/>
    </location>
</feature>
<dbReference type="GO" id="GO:0051539">
    <property type="term" value="F:4 iron, 4 sulfur cluster binding"/>
    <property type="evidence" value="ECO:0007669"/>
    <property type="project" value="UniProtKB-KW"/>
</dbReference>
<feature type="domain" description="4Fe-4S ferredoxin-type" evidence="7">
    <location>
        <begin position="363"/>
        <end position="392"/>
    </location>
</feature>
<comment type="caution">
    <text evidence="8">The sequence shown here is derived from an EMBL/GenBank/DDBJ whole genome shotgun (WGS) entry which is preliminary data.</text>
</comment>
<feature type="compositionally biased region" description="Low complexity" evidence="6">
    <location>
        <begin position="216"/>
        <end position="238"/>
    </location>
</feature>
<organism evidence="8 9">
    <name type="scientific">Adlercreutzia caecimuris</name>
    <dbReference type="NCBI Taxonomy" id="671266"/>
    <lineage>
        <taxon>Bacteria</taxon>
        <taxon>Bacillati</taxon>
        <taxon>Actinomycetota</taxon>
        <taxon>Coriobacteriia</taxon>
        <taxon>Eggerthellales</taxon>
        <taxon>Eggerthellaceae</taxon>
        <taxon>Adlercreutzia</taxon>
    </lineage>
</organism>
<feature type="domain" description="4Fe-4S ferredoxin-type" evidence="7">
    <location>
        <begin position="330"/>
        <end position="359"/>
    </location>
</feature>
<keyword evidence="4" id="KW-0408">Iron</keyword>
<feature type="compositionally biased region" description="Low complexity" evidence="6">
    <location>
        <begin position="199"/>
        <end position="208"/>
    </location>
</feature>
<dbReference type="PROSITE" id="PS51379">
    <property type="entry name" value="4FE4S_FER_2"/>
    <property type="match status" value="3"/>
</dbReference>
<dbReference type="InterPro" id="IPR050157">
    <property type="entry name" value="PSI_iron-sulfur_center"/>
</dbReference>
<dbReference type="InterPro" id="IPR017900">
    <property type="entry name" value="4Fe4S_Fe_S_CS"/>
</dbReference>
<keyword evidence="5" id="KW-0411">Iron-sulfur</keyword>
<accession>A0A4S4G0R1</accession>
<dbReference type="PANTHER" id="PTHR24960:SF79">
    <property type="entry name" value="PHOTOSYSTEM I IRON-SULFUR CENTER"/>
    <property type="match status" value="1"/>
</dbReference>
<feature type="domain" description="4Fe-4S ferredoxin-type" evidence="7">
    <location>
        <begin position="53"/>
        <end position="82"/>
    </location>
</feature>
<gene>
    <name evidence="8" type="ORF">E5986_10350</name>
</gene>
<name>A0A4S4G0R1_9ACTN</name>
<feature type="region of interest" description="Disordered" evidence="6">
    <location>
        <begin position="199"/>
        <end position="268"/>
    </location>
</feature>